<gene>
    <name evidence="1" type="ORF">CCAN11_720002</name>
</gene>
<dbReference type="EMBL" id="CDOK01000220">
    <property type="protein sequence ID" value="CEN53259.1"/>
    <property type="molecule type" value="Genomic_DNA"/>
</dbReference>
<accession>A0A0B7IRN8</accession>
<reference evidence="2" key="1">
    <citation type="submission" date="2015-01" db="EMBL/GenBank/DDBJ databases">
        <authorList>
            <person name="MANFREDI Pablo"/>
        </authorList>
    </citation>
    <scope>NUCLEOTIDE SEQUENCE [LARGE SCALE GENOMIC DNA]</scope>
    <source>
        <strain evidence="2">Cc11</strain>
    </source>
</reference>
<sequence length="45" mass="5453">MSSLKNTDVRFSYILFFMLHKKFNQLSKHFKPFQPYHDTTSTPDE</sequence>
<proteinExistence type="predicted"/>
<dbReference type="Proteomes" id="UP000039370">
    <property type="component" value="Unassembled WGS sequence"/>
</dbReference>
<evidence type="ECO:0000313" key="1">
    <source>
        <dbReference type="EMBL" id="CEN53259.1"/>
    </source>
</evidence>
<name>A0A0B7IRN8_9FLAO</name>
<dbReference type="AlphaFoldDB" id="A0A0B7IRN8"/>
<evidence type="ECO:0000313" key="2">
    <source>
        <dbReference type="Proteomes" id="UP000039370"/>
    </source>
</evidence>
<protein>
    <submittedName>
        <fullName evidence="1">Uncharacterized protein</fullName>
    </submittedName>
</protein>
<organism evidence="1 2">
    <name type="scientific">Capnocytophaga canimorsus</name>
    <dbReference type="NCBI Taxonomy" id="28188"/>
    <lineage>
        <taxon>Bacteria</taxon>
        <taxon>Pseudomonadati</taxon>
        <taxon>Bacteroidota</taxon>
        <taxon>Flavobacteriia</taxon>
        <taxon>Flavobacteriales</taxon>
        <taxon>Flavobacteriaceae</taxon>
        <taxon>Capnocytophaga</taxon>
    </lineage>
</organism>